<evidence type="ECO:0000313" key="3">
    <source>
        <dbReference type="Proteomes" id="UP000664617"/>
    </source>
</evidence>
<gene>
    <name evidence="2" type="ORF">J0911_03480</name>
</gene>
<dbReference type="InterPro" id="IPR029058">
    <property type="entry name" value="AB_hydrolase_fold"/>
</dbReference>
<dbReference type="GO" id="GO:0016787">
    <property type="term" value="F:hydrolase activity"/>
    <property type="evidence" value="ECO:0007669"/>
    <property type="project" value="UniProtKB-KW"/>
</dbReference>
<proteinExistence type="predicted"/>
<accession>A0ABS3I629</accession>
<dbReference type="Proteomes" id="UP000664617">
    <property type="component" value="Unassembled WGS sequence"/>
</dbReference>
<dbReference type="InterPro" id="IPR050266">
    <property type="entry name" value="AB_hydrolase_sf"/>
</dbReference>
<dbReference type="EMBL" id="JAFMPK010000020">
    <property type="protein sequence ID" value="MBO0608086.1"/>
    <property type="molecule type" value="Genomic_DNA"/>
</dbReference>
<dbReference type="Pfam" id="PF00561">
    <property type="entry name" value="Abhydrolase_1"/>
    <property type="match status" value="1"/>
</dbReference>
<evidence type="ECO:0000313" key="2">
    <source>
        <dbReference type="EMBL" id="MBO0608086.1"/>
    </source>
</evidence>
<dbReference type="RefSeq" id="WP_207274071.1">
    <property type="nucleotide sequence ID" value="NZ_JAFMPK010000020.1"/>
</dbReference>
<keyword evidence="3" id="KW-1185">Reference proteome</keyword>
<dbReference type="SUPFAM" id="SSF53474">
    <property type="entry name" value="alpha/beta-Hydrolases"/>
    <property type="match status" value="1"/>
</dbReference>
<protein>
    <submittedName>
        <fullName evidence="2">Alpha/beta fold hydrolase</fullName>
    </submittedName>
</protein>
<evidence type="ECO:0000259" key="1">
    <source>
        <dbReference type="Pfam" id="PF00561"/>
    </source>
</evidence>
<name>A0ABS3I629_9MICO</name>
<dbReference type="PANTHER" id="PTHR43798">
    <property type="entry name" value="MONOACYLGLYCEROL LIPASE"/>
    <property type="match status" value="1"/>
</dbReference>
<reference evidence="3" key="2">
    <citation type="submission" date="2023-07" db="EMBL/GenBank/DDBJ databases">
        <title>Myceligenerans salitolerans sp. nov., a halotolerant actinomycete isolated from a salt lake in Xinjiang, China.</title>
        <authorList>
            <person name="Guan T."/>
        </authorList>
    </citation>
    <scope>NUCLEOTIDE SEQUENCE [LARGE SCALE GENOMIC DNA]</scope>
    <source>
        <strain evidence="3">XHU 5031</strain>
    </source>
</reference>
<organism evidence="2 3">
    <name type="scientific">Myceligenerans salitolerans</name>
    <dbReference type="NCBI Taxonomy" id="1230528"/>
    <lineage>
        <taxon>Bacteria</taxon>
        <taxon>Bacillati</taxon>
        <taxon>Actinomycetota</taxon>
        <taxon>Actinomycetes</taxon>
        <taxon>Micrococcales</taxon>
        <taxon>Promicromonosporaceae</taxon>
        <taxon>Myceligenerans</taxon>
    </lineage>
</organism>
<dbReference type="Gene3D" id="3.40.50.1820">
    <property type="entry name" value="alpha/beta hydrolase"/>
    <property type="match status" value="1"/>
</dbReference>
<comment type="caution">
    <text evidence="2">The sequence shown here is derived from an EMBL/GenBank/DDBJ whole genome shotgun (WGS) entry which is preliminary data.</text>
</comment>
<dbReference type="PANTHER" id="PTHR43798:SF5">
    <property type="entry name" value="MONOACYLGLYCEROL LIPASE ABHD6"/>
    <property type="match status" value="1"/>
</dbReference>
<feature type="domain" description="AB hydrolase-1" evidence="1">
    <location>
        <begin position="36"/>
        <end position="168"/>
    </location>
</feature>
<dbReference type="InterPro" id="IPR000073">
    <property type="entry name" value="AB_hydrolase_1"/>
</dbReference>
<reference evidence="2 3" key="1">
    <citation type="submission" date="2021-03" db="EMBL/GenBank/DDBJ databases">
        <authorList>
            <person name="Xin L."/>
        </authorList>
    </citation>
    <scope>NUCLEOTIDE SEQUENCE [LARGE SCALE GENOMIC DNA]</scope>
    <source>
        <strain evidence="2 3">XHU 5031</strain>
    </source>
</reference>
<keyword evidence="2" id="KW-0378">Hydrolase</keyword>
<sequence>MSEKKSLTLDAPGAVLTYDVREPVTPSGAPPLVMIGLPMGAHGFDSLAEHFSDRVVVTYDPRGVERSTREPGSGTQAADHAGDVLRVIEATAGGTPVDLLGSSGGAVVALELAAGHPDLLRTVVAHEPPLADLLPDRDVVVAAMRDVHDTYLAKGSGHATAKFIALVMESGELTPEYLDRPAPDPAAFGIPAEDDGARDDVMFSSSMVWMPRHQPDWTALARPGTRVVIGVGADTGDEITGRASRGAARQLGQEATVFPGGHNGFMGGEYGQPAGDPAGFAATLRTVLGE</sequence>